<dbReference type="Proteomes" id="UP000093000">
    <property type="component" value="Unassembled WGS sequence"/>
</dbReference>
<reference evidence="1 2" key="1">
    <citation type="submission" date="2016-03" db="EMBL/GenBank/DDBJ databases">
        <title>Choanephora cucurbitarum.</title>
        <authorList>
            <person name="Min B."/>
            <person name="Park H."/>
            <person name="Park J.-H."/>
            <person name="Shin H.-D."/>
            <person name="Choi I.-G."/>
        </authorList>
    </citation>
    <scope>NUCLEOTIDE SEQUENCE [LARGE SCALE GENOMIC DNA]</scope>
    <source>
        <strain evidence="1 2">KUS-F28377</strain>
    </source>
</reference>
<protein>
    <submittedName>
        <fullName evidence="1">Uncharacterized protein</fullName>
    </submittedName>
</protein>
<organism evidence="1 2">
    <name type="scientific">Choanephora cucurbitarum</name>
    <dbReference type="NCBI Taxonomy" id="101091"/>
    <lineage>
        <taxon>Eukaryota</taxon>
        <taxon>Fungi</taxon>
        <taxon>Fungi incertae sedis</taxon>
        <taxon>Mucoromycota</taxon>
        <taxon>Mucoromycotina</taxon>
        <taxon>Mucoromycetes</taxon>
        <taxon>Mucorales</taxon>
        <taxon>Mucorineae</taxon>
        <taxon>Choanephoraceae</taxon>
        <taxon>Choanephoroideae</taxon>
        <taxon>Choanephora</taxon>
    </lineage>
</organism>
<sequence>MDYVIEEGEEFNLRNLTNLSEYNDCQAVPIELDAEDENLESRISLVIEKANKTVADKVGNQTNKSSRAKSQLQEPQKLHILELFDNKPYTTTDEVVDSLTKAFEGFTLKQSTVNSFILHECDLTIKRLQRQPKARNDPARNQARYDWVMKYDSPGMDSLRNCI</sequence>
<name>A0A1C7LQ28_9FUNG</name>
<dbReference type="EMBL" id="LUGH01002696">
    <property type="protein sequence ID" value="OBZ66117.1"/>
    <property type="molecule type" value="Genomic_DNA"/>
</dbReference>
<evidence type="ECO:0000313" key="2">
    <source>
        <dbReference type="Proteomes" id="UP000093000"/>
    </source>
</evidence>
<gene>
    <name evidence="1" type="ORF">A0J61_11920</name>
</gene>
<proteinExistence type="predicted"/>
<dbReference type="InParanoid" id="A0A1C7LQ28"/>
<dbReference type="OrthoDB" id="2274210at2759"/>
<evidence type="ECO:0000313" key="1">
    <source>
        <dbReference type="EMBL" id="OBZ66117.1"/>
    </source>
</evidence>
<dbReference type="AlphaFoldDB" id="A0A1C7LQ28"/>
<accession>A0A1C7LQ28</accession>
<comment type="caution">
    <text evidence="1">The sequence shown here is derived from an EMBL/GenBank/DDBJ whole genome shotgun (WGS) entry which is preliminary data.</text>
</comment>
<dbReference type="STRING" id="101091.A0A1C7LQ28"/>
<feature type="non-terminal residue" evidence="1">
    <location>
        <position position="163"/>
    </location>
</feature>
<keyword evidence="2" id="KW-1185">Reference proteome</keyword>